<dbReference type="Proteomes" id="UP000507954">
    <property type="component" value="Unassembled WGS sequence"/>
</dbReference>
<name>A0A508WUW4_9HYPH</name>
<reference evidence="1" key="1">
    <citation type="submission" date="2019-06" db="EMBL/GenBank/DDBJ databases">
        <authorList>
            <person name="Le Quere A."/>
            <person name="Colella S."/>
        </authorList>
    </citation>
    <scope>NUCLEOTIDE SEQUENCE</scope>
    <source>
        <strain evidence="1">EmedicaeMD41</strain>
    </source>
</reference>
<proteinExistence type="predicted"/>
<gene>
    <name evidence="1" type="ORF">EMEDMD4_1080027</name>
</gene>
<dbReference type="EMBL" id="CABFNB010000011">
    <property type="protein sequence ID" value="VTZ59449.1"/>
    <property type="molecule type" value="Genomic_DNA"/>
</dbReference>
<evidence type="ECO:0000313" key="1">
    <source>
        <dbReference type="EMBL" id="VTZ59449.1"/>
    </source>
</evidence>
<protein>
    <submittedName>
        <fullName evidence="1">Uncharacterized protein</fullName>
    </submittedName>
</protein>
<dbReference type="AlphaFoldDB" id="A0A508WUW4"/>
<organism evidence="1">
    <name type="scientific">Sinorhizobium medicae</name>
    <dbReference type="NCBI Taxonomy" id="110321"/>
    <lineage>
        <taxon>Bacteria</taxon>
        <taxon>Pseudomonadati</taxon>
        <taxon>Pseudomonadota</taxon>
        <taxon>Alphaproteobacteria</taxon>
        <taxon>Hyphomicrobiales</taxon>
        <taxon>Rhizobiaceae</taxon>
        <taxon>Sinorhizobium/Ensifer group</taxon>
        <taxon>Sinorhizobium</taxon>
    </lineage>
</organism>
<accession>A0A508WUW4</accession>
<sequence>MSIRSISACSEAESVDSKVIGATDHQFDGLLVKKQEALAAAGHLHGRSAKRFEELRRILPIPDLILQKLPVPLRVPRPQ</sequence>